<evidence type="ECO:0000256" key="4">
    <source>
        <dbReference type="ARBA" id="ARBA00022776"/>
    </source>
</evidence>
<evidence type="ECO:0000256" key="6">
    <source>
        <dbReference type="ARBA" id="ARBA00023242"/>
    </source>
</evidence>
<protein>
    <recommendedName>
        <fullName evidence="11">Cohesin loading factor</fullName>
    </recommendedName>
</protein>
<proteinExistence type="inferred from homology"/>
<dbReference type="eggNOG" id="ENOG502RK5N">
    <property type="taxonomic scope" value="Eukaryota"/>
</dbReference>
<evidence type="ECO:0000256" key="5">
    <source>
        <dbReference type="ARBA" id="ARBA00022829"/>
    </source>
</evidence>
<feature type="compositionally biased region" description="Polar residues" evidence="8">
    <location>
        <begin position="693"/>
        <end position="702"/>
    </location>
</feature>
<feature type="region of interest" description="Disordered" evidence="8">
    <location>
        <begin position="692"/>
        <end position="711"/>
    </location>
</feature>
<evidence type="ECO:0000256" key="7">
    <source>
        <dbReference type="ARBA" id="ARBA00023306"/>
    </source>
</evidence>
<evidence type="ECO:0000256" key="1">
    <source>
        <dbReference type="ARBA" id="ARBA00004123"/>
    </source>
</evidence>
<evidence type="ECO:0000313" key="10">
    <source>
        <dbReference type="Proteomes" id="UP000000709"/>
    </source>
</evidence>
<dbReference type="EMBL" id="GL996499">
    <property type="protein sequence ID" value="EGW35273.1"/>
    <property type="molecule type" value="Genomic_DNA"/>
</dbReference>
<evidence type="ECO:0000256" key="2">
    <source>
        <dbReference type="ARBA" id="ARBA00008585"/>
    </source>
</evidence>
<dbReference type="InterPro" id="IPR019440">
    <property type="entry name" value="MAU2"/>
</dbReference>
<dbReference type="OrthoDB" id="5565328at2759"/>
<dbReference type="AlphaFoldDB" id="G3AGD4"/>
<dbReference type="GO" id="GO:0005634">
    <property type="term" value="C:nucleus"/>
    <property type="evidence" value="ECO:0007669"/>
    <property type="project" value="UniProtKB-SubCell"/>
</dbReference>
<dbReference type="InParanoid" id="G3AGD4"/>
<dbReference type="HOGENOM" id="CLU_017317_0_0_1"/>
<evidence type="ECO:0008006" key="11">
    <source>
        <dbReference type="Google" id="ProtNLM"/>
    </source>
</evidence>
<comment type="similarity">
    <text evidence="2">Belongs to the SCC4/mau-2 family.</text>
</comment>
<keyword evidence="5" id="KW-0159">Chromosome partition</keyword>
<reference evidence="9 10" key="1">
    <citation type="journal article" date="2011" name="Proc. Natl. Acad. Sci. U.S.A.">
        <title>Comparative genomics of xylose-fermenting fungi for enhanced biofuel production.</title>
        <authorList>
            <person name="Wohlbach D.J."/>
            <person name="Kuo A."/>
            <person name="Sato T.K."/>
            <person name="Potts K.M."/>
            <person name="Salamov A.A."/>
            <person name="LaButti K.M."/>
            <person name="Sun H."/>
            <person name="Clum A."/>
            <person name="Pangilinan J.L."/>
            <person name="Lindquist E.A."/>
            <person name="Lucas S."/>
            <person name="Lapidus A."/>
            <person name="Jin M."/>
            <person name="Gunawan C."/>
            <person name="Balan V."/>
            <person name="Dale B.E."/>
            <person name="Jeffries T.W."/>
            <person name="Zinkel R."/>
            <person name="Barry K.W."/>
            <person name="Grigoriev I.V."/>
            <person name="Gasch A.P."/>
        </authorList>
    </citation>
    <scope>NUCLEOTIDE SEQUENCE [LARGE SCALE GENOMIC DNA]</scope>
    <source>
        <strain evidence="10">NRRL Y-27907 / 11-Y1</strain>
    </source>
</reference>
<dbReference type="KEGG" id="spaa:SPAPADRAFT_130860"/>
<evidence type="ECO:0000256" key="8">
    <source>
        <dbReference type="SAM" id="MobiDB-lite"/>
    </source>
</evidence>
<dbReference type="Proteomes" id="UP000000709">
    <property type="component" value="Unassembled WGS sequence"/>
</dbReference>
<gene>
    <name evidence="9" type="ORF">SPAPADRAFT_130860</name>
</gene>
<evidence type="ECO:0000313" key="9">
    <source>
        <dbReference type="EMBL" id="EGW35273.1"/>
    </source>
</evidence>
<comment type="subcellular location">
    <subcellularLocation>
        <location evidence="1">Nucleus</location>
    </subcellularLocation>
</comment>
<dbReference type="OMA" id="AAKYYYL"/>
<keyword evidence="3" id="KW-0132">Cell division</keyword>
<keyword evidence="4" id="KW-0498">Mitosis</keyword>
<dbReference type="GO" id="GO:0007064">
    <property type="term" value="P:mitotic sister chromatid cohesion"/>
    <property type="evidence" value="ECO:0007669"/>
    <property type="project" value="InterPro"/>
</dbReference>
<dbReference type="GeneID" id="18869535"/>
<dbReference type="RefSeq" id="XP_007372685.1">
    <property type="nucleotide sequence ID" value="XM_007372623.1"/>
</dbReference>
<dbReference type="STRING" id="619300.G3AGD4"/>
<organism evidence="10">
    <name type="scientific">Spathaspora passalidarum (strain NRRL Y-27907 / 11-Y1)</name>
    <dbReference type="NCBI Taxonomy" id="619300"/>
    <lineage>
        <taxon>Eukaryota</taxon>
        <taxon>Fungi</taxon>
        <taxon>Dikarya</taxon>
        <taxon>Ascomycota</taxon>
        <taxon>Saccharomycotina</taxon>
        <taxon>Pichiomycetes</taxon>
        <taxon>Debaryomycetaceae</taxon>
        <taxon>Spathaspora</taxon>
    </lineage>
</organism>
<keyword evidence="7" id="KW-0131">Cell cycle</keyword>
<dbReference type="Pfam" id="PF10345">
    <property type="entry name" value="Cohesin_load"/>
    <property type="match status" value="1"/>
</dbReference>
<dbReference type="GO" id="GO:0007059">
    <property type="term" value="P:chromosome segregation"/>
    <property type="evidence" value="ECO:0007669"/>
    <property type="project" value="UniProtKB-KW"/>
</dbReference>
<accession>G3AGD4</accession>
<keyword evidence="10" id="KW-1185">Reference proteome</keyword>
<name>G3AGD4_SPAPN</name>
<keyword evidence="6" id="KW-0539">Nucleus</keyword>
<sequence>MISYYIGQSDRFVRLAYQSSTITGLENHNKFIILAIKMLLIVTKKYKAKLKPKQESIVYYRLGKLYLIETTNIHKAEEYINKALDIANFHEFKQIRFYCELLLAQILETTNLKLCANYVFSKGQYYKQKGDHVYSNLFQLLRIKSLIVSDCATALVVLQGSILDPNLNDSIKCLCLIYEANLHCYRGSPDIAIKLLGEAEQLAYRDGDNPIMPVQIDGMILLCRLTAYSNMNMVAEAESCRKLISNYIKAQTEEGWKSWNDNGIVRVEIDELDHDTTIPFLFRWLNSDEFVITYYLITGSTYMSHDGYSEKVFDRCLQMISDQKKRISNGGSKSLLSPREVANRMLKLRYLQFVIAFYKTWIGFLKGEYKKITNMNVFMNENNSKFSSEEYSCFKPLLPLIYYMFAAFYQDKGDIQAAKYYYLKVRTMTSSNMSQETKKSPEQIINTSLFQLQLGIGCDALAAKGQFNELYVFSSIQLYILLEFQLTEIKQNVSNVKDQQMLEDHVNLKSELVQELRNIFKAKQTSNSFAVNFTGSNLMLTITYFLVNDILSETQEGDKSGIEPSLEASFHTGLKLLGKKTTFTLMHFLISNYILTKSSNMDQKERISEMVKEQVAQNGLKSPQSTPDLSKIIRVMLLKHLQKKYHSVGDLQNAKMAELQSSYYYKCLQDKFKFLFENTRYFDKGDIPVAKINSESPPTTSDSVERKQLDR</sequence>
<evidence type="ECO:0000256" key="3">
    <source>
        <dbReference type="ARBA" id="ARBA00022618"/>
    </source>
</evidence>
<dbReference type="GO" id="GO:0051301">
    <property type="term" value="P:cell division"/>
    <property type="evidence" value="ECO:0007669"/>
    <property type="project" value="UniProtKB-KW"/>
</dbReference>